<proteinExistence type="predicted"/>
<feature type="region of interest" description="Disordered" evidence="1">
    <location>
        <begin position="1"/>
        <end position="23"/>
    </location>
</feature>
<sequence length="102" mass="11808">MASTDLETQPSQDPKAEQEEVTVTKSSVYVDPFDPSQNRKFQKGDVVHMSIVANGFRRKGIFTVLKAHYNRSGRFWEYQLTDSKGLYDNGAFIRENYLKLER</sequence>
<keyword evidence="3" id="KW-1185">Reference proteome</keyword>
<reference evidence="2" key="1">
    <citation type="journal article" date="2020" name="Stud. Mycol.">
        <title>101 Dothideomycetes genomes: a test case for predicting lifestyles and emergence of pathogens.</title>
        <authorList>
            <person name="Haridas S."/>
            <person name="Albert R."/>
            <person name="Binder M."/>
            <person name="Bloem J."/>
            <person name="Labutti K."/>
            <person name="Salamov A."/>
            <person name="Andreopoulos B."/>
            <person name="Baker S."/>
            <person name="Barry K."/>
            <person name="Bills G."/>
            <person name="Bluhm B."/>
            <person name="Cannon C."/>
            <person name="Castanera R."/>
            <person name="Culley D."/>
            <person name="Daum C."/>
            <person name="Ezra D."/>
            <person name="Gonzalez J."/>
            <person name="Henrissat B."/>
            <person name="Kuo A."/>
            <person name="Liang C."/>
            <person name="Lipzen A."/>
            <person name="Lutzoni F."/>
            <person name="Magnuson J."/>
            <person name="Mondo S."/>
            <person name="Nolan M."/>
            <person name="Ohm R."/>
            <person name="Pangilinan J."/>
            <person name="Park H.-J."/>
            <person name="Ramirez L."/>
            <person name="Alfaro M."/>
            <person name="Sun H."/>
            <person name="Tritt A."/>
            <person name="Yoshinaga Y."/>
            <person name="Zwiers L.-H."/>
            <person name="Turgeon B."/>
            <person name="Goodwin S."/>
            <person name="Spatafora J."/>
            <person name="Crous P."/>
            <person name="Grigoriev I."/>
        </authorList>
    </citation>
    <scope>NUCLEOTIDE SEQUENCE</scope>
    <source>
        <strain evidence="2">CBS 119925</strain>
    </source>
</reference>
<dbReference type="Proteomes" id="UP000799440">
    <property type="component" value="Unassembled WGS sequence"/>
</dbReference>
<dbReference type="EMBL" id="MU006561">
    <property type="protein sequence ID" value="KAF2752008.1"/>
    <property type="molecule type" value="Genomic_DNA"/>
</dbReference>
<feature type="compositionally biased region" description="Polar residues" evidence="1">
    <location>
        <begin position="1"/>
        <end position="12"/>
    </location>
</feature>
<evidence type="ECO:0000313" key="3">
    <source>
        <dbReference type="Proteomes" id="UP000799440"/>
    </source>
</evidence>
<gene>
    <name evidence="2" type="ORF">M011DRAFT_463493</name>
</gene>
<evidence type="ECO:0008006" key="4">
    <source>
        <dbReference type="Google" id="ProtNLM"/>
    </source>
</evidence>
<dbReference type="AlphaFoldDB" id="A0A6A6VN27"/>
<evidence type="ECO:0000256" key="1">
    <source>
        <dbReference type="SAM" id="MobiDB-lite"/>
    </source>
</evidence>
<name>A0A6A6VN27_9PLEO</name>
<protein>
    <recommendedName>
        <fullName evidence="4">Hypervirulence associated protein TUDOR domain-containing protein</fullName>
    </recommendedName>
</protein>
<organism evidence="2 3">
    <name type="scientific">Sporormia fimetaria CBS 119925</name>
    <dbReference type="NCBI Taxonomy" id="1340428"/>
    <lineage>
        <taxon>Eukaryota</taxon>
        <taxon>Fungi</taxon>
        <taxon>Dikarya</taxon>
        <taxon>Ascomycota</taxon>
        <taxon>Pezizomycotina</taxon>
        <taxon>Dothideomycetes</taxon>
        <taxon>Pleosporomycetidae</taxon>
        <taxon>Pleosporales</taxon>
        <taxon>Sporormiaceae</taxon>
        <taxon>Sporormia</taxon>
    </lineage>
</organism>
<dbReference type="OrthoDB" id="3913514at2759"/>
<accession>A0A6A6VN27</accession>
<evidence type="ECO:0000313" key="2">
    <source>
        <dbReference type="EMBL" id="KAF2752008.1"/>
    </source>
</evidence>